<evidence type="ECO:0000313" key="1">
    <source>
        <dbReference type="EMBL" id="GAU95795.1"/>
    </source>
</evidence>
<protein>
    <submittedName>
        <fullName evidence="1">Uncharacterized protein</fullName>
    </submittedName>
</protein>
<reference evidence="1 2" key="1">
    <citation type="journal article" date="2016" name="Nat. Commun.">
        <title>Extremotolerant tardigrade genome and improved radiotolerance of human cultured cells by tardigrade-unique protein.</title>
        <authorList>
            <person name="Hashimoto T."/>
            <person name="Horikawa D.D."/>
            <person name="Saito Y."/>
            <person name="Kuwahara H."/>
            <person name="Kozuka-Hata H."/>
            <person name="Shin-I T."/>
            <person name="Minakuchi Y."/>
            <person name="Ohishi K."/>
            <person name="Motoyama A."/>
            <person name="Aizu T."/>
            <person name="Enomoto A."/>
            <person name="Kondo K."/>
            <person name="Tanaka S."/>
            <person name="Hara Y."/>
            <person name="Koshikawa S."/>
            <person name="Sagara H."/>
            <person name="Miura T."/>
            <person name="Yokobori S."/>
            <person name="Miyagawa K."/>
            <person name="Suzuki Y."/>
            <person name="Kubo T."/>
            <person name="Oyama M."/>
            <person name="Kohara Y."/>
            <person name="Fujiyama A."/>
            <person name="Arakawa K."/>
            <person name="Katayama T."/>
            <person name="Toyoda A."/>
            <person name="Kunieda T."/>
        </authorList>
    </citation>
    <scope>NUCLEOTIDE SEQUENCE [LARGE SCALE GENOMIC DNA]</scope>
    <source>
        <strain evidence="1 2">YOKOZUNA-1</strain>
    </source>
</reference>
<organism evidence="1 2">
    <name type="scientific">Ramazzottius varieornatus</name>
    <name type="common">Water bear</name>
    <name type="synonym">Tardigrade</name>
    <dbReference type="NCBI Taxonomy" id="947166"/>
    <lineage>
        <taxon>Eukaryota</taxon>
        <taxon>Metazoa</taxon>
        <taxon>Ecdysozoa</taxon>
        <taxon>Tardigrada</taxon>
        <taxon>Eutardigrada</taxon>
        <taxon>Parachela</taxon>
        <taxon>Hypsibioidea</taxon>
        <taxon>Ramazzottiidae</taxon>
        <taxon>Ramazzottius</taxon>
    </lineage>
</organism>
<proteinExistence type="predicted"/>
<keyword evidence="2" id="KW-1185">Reference proteome</keyword>
<dbReference type="EMBL" id="BDGG01000003">
    <property type="protein sequence ID" value="GAU95795.1"/>
    <property type="molecule type" value="Genomic_DNA"/>
</dbReference>
<dbReference type="AlphaFoldDB" id="A0A1D1V501"/>
<name>A0A1D1V501_RAMVA</name>
<dbReference type="Proteomes" id="UP000186922">
    <property type="component" value="Unassembled WGS sequence"/>
</dbReference>
<evidence type="ECO:0000313" key="2">
    <source>
        <dbReference type="Proteomes" id="UP000186922"/>
    </source>
</evidence>
<comment type="caution">
    <text evidence="1">The sequence shown here is derived from an EMBL/GenBank/DDBJ whole genome shotgun (WGS) entry which is preliminary data.</text>
</comment>
<gene>
    <name evidence="1" type="primary">RvY_07350-1</name>
    <name evidence="1" type="synonym">RvY_07350.1</name>
    <name evidence="1" type="ORF">RvY_07350</name>
</gene>
<accession>A0A1D1V501</accession>
<sequence>MRSFIPVQVSRWSLDRSFVDSPSHHDQLLLHAGSSDTDSRTDATVRRLESFGVFFVFHISEASMISIQGNTVKKERSIQSAKSSFVLPLYATS</sequence>